<evidence type="ECO:0000256" key="10">
    <source>
        <dbReference type="ARBA" id="ARBA00023108"/>
    </source>
</evidence>
<keyword evidence="12 18" id="KW-0539">Nucleus</keyword>
<organism evidence="21">
    <name type="scientific">Clastoptera arizonana</name>
    <name type="common">Arizona spittle bug</name>
    <dbReference type="NCBI Taxonomy" id="38151"/>
    <lineage>
        <taxon>Eukaryota</taxon>
        <taxon>Metazoa</taxon>
        <taxon>Ecdysozoa</taxon>
        <taxon>Arthropoda</taxon>
        <taxon>Hexapoda</taxon>
        <taxon>Insecta</taxon>
        <taxon>Pterygota</taxon>
        <taxon>Neoptera</taxon>
        <taxon>Paraneoptera</taxon>
        <taxon>Hemiptera</taxon>
        <taxon>Auchenorrhyncha</taxon>
        <taxon>Cercopoidea</taxon>
        <taxon>Clastopteridae</taxon>
        <taxon>Clastoptera</taxon>
    </lineage>
</organism>
<dbReference type="GO" id="GO:0003714">
    <property type="term" value="F:transcription corepressor activity"/>
    <property type="evidence" value="ECO:0007669"/>
    <property type="project" value="InterPro"/>
</dbReference>
<evidence type="ECO:0000256" key="13">
    <source>
        <dbReference type="ARBA" id="ARBA00056268"/>
    </source>
</evidence>
<comment type="subcellular location">
    <subcellularLocation>
        <location evidence="1">Nucleus</location>
        <location evidence="1">Nucleolus</location>
    </subcellularLocation>
</comment>
<gene>
    <name evidence="21" type="ORF">g.13329</name>
</gene>
<evidence type="ECO:0000256" key="15">
    <source>
        <dbReference type="ARBA" id="ARBA00068512"/>
    </source>
</evidence>
<dbReference type="PROSITE" id="PS51477">
    <property type="entry name" value="PAH"/>
    <property type="match status" value="3"/>
</dbReference>
<keyword evidence="11" id="KW-0804">Transcription</keyword>
<reference evidence="21" key="1">
    <citation type="submission" date="2015-12" db="EMBL/GenBank/DDBJ databases">
        <title>De novo transcriptome assembly of four potential Pierce s Disease insect vectors from Arizona vineyards.</title>
        <authorList>
            <person name="Tassone E.E."/>
        </authorList>
    </citation>
    <scope>NUCLEOTIDE SEQUENCE</scope>
</reference>
<dbReference type="GO" id="GO:0000122">
    <property type="term" value="P:negative regulation of transcription by RNA polymerase II"/>
    <property type="evidence" value="ECO:0007669"/>
    <property type="project" value="TreeGrafter"/>
</dbReference>
<evidence type="ECO:0000256" key="5">
    <source>
        <dbReference type="ARBA" id="ARBA00022737"/>
    </source>
</evidence>
<evidence type="ECO:0000256" key="18">
    <source>
        <dbReference type="PROSITE-ProRule" id="PRU00810"/>
    </source>
</evidence>
<evidence type="ECO:0000256" key="14">
    <source>
        <dbReference type="ARBA" id="ARBA00061761"/>
    </source>
</evidence>
<dbReference type="FunFam" id="1.20.1160.11:FF:000004">
    <property type="entry name" value="Paired amphipathic helix protein Sin3a"/>
    <property type="match status" value="1"/>
</dbReference>
<evidence type="ECO:0000256" key="7">
    <source>
        <dbReference type="ARBA" id="ARBA00022990"/>
    </source>
</evidence>
<dbReference type="PANTHER" id="PTHR12346">
    <property type="entry name" value="SIN3B-RELATED"/>
    <property type="match status" value="1"/>
</dbReference>
<sequence>MKRQIEETDKSGQYSFNAVVNISNILSPGIPVPQTSYITNLKTTPELSSSSQNTKNLTTYPPTLSTIKLNTSTAPLSLQETSTLPIKKLKPAISPIAVHSSSNPQQMQRLKVDDALSYLDLVKYKFGEKPQIYNDFLDIMKEFKSQSIDTPGVIERVSTLFTGHPDLIVGFNTFLPPGYKIEIKSNDQGYSFQVQVSMPPTSPSLTSSNSIIQTNIGQQSANAINNTFIPQNSAIISPITVTASPPVLKTGSFKTIYTKPMHILEPILQSDQTETATQQPTSQNQPVEFNHAINYVNKIKNRFQGQPEKYKRFLEILHTYQMEQRTIKEDSGCTKQLTEAEVYSQVAKLFENQEDLLAEFGQFLPDAISHQTNLQSHKCDELLNISSKSYGSKITSLNINKNNLDNVNLSQLDKESIEDAEIISTSNLSSKDHSHVDTGHKGSTKRSFTAVPHPPHSPIKKMKSSLLKGITLSEASKYGTLSDFGFFDKVRKTINNTEAYENILRCLSLFNNKIISRVELIQLVTPYFAPYAELFKCFKEFLGENKGSPSHSADVSALPTQSCEGVYYDSLVNNTSRINRPGEKSLDIDYSTCKRIGASYCALPRNFVHPTCSGRSALCKEVLNDAWVSFSNWSEDSTFISSRKTQYEEYMHRCEDERFELDVILEINSATIRVFEGIHKKLSRMSVEEVNKFRLDDCLGGTSSTIHQVAIHKIYGEKGADIIEGLKKNPSIAVPIVLKRLKAKEEEWRDAQKGFNKIWREQNEKYYLKSLDHQGVFFKQNDVKYLRSKTLFNEIESSFDDRQEQAEKNNTSVIQGPHIVLYYKNKTVLDDATNLLIHHVKRQTNISKEDKQKIKKLLCQFLLDLFDHPRQELSEDEEENLKDKKSSSNVKSKKSLPKTLDDTESIQNGNDFNTKAYSLFFGTGSWYLFLRLHQILCDRLSLMLEKAKILEAEERNVKDHSKNSTAVSLHLKAKFSIPVEDYYTVLLDMIKNVLDGNMDSQTFEDTLREMFGIDAYKAFTLDKVVFNAVRQLQNLISEETSIECINMFQKEYKHNDICSSKVTKRVSAELKYQKKAEKYLAEENCIKILIYNNDGKITFELLNGESTHESRESENWSTYINKHSEDELKINAGKENDVDSRVIFLPRNVRAWHSRENSKNPEKQESYFNQNYNKNLSKYKCIFVVDRDDCLYKHQSLYNARCSHQKVTKRLGNKFFIWHKKWALLHISAKQYDATHNWLMGKAPDAMPNKTVLINDNPLDRPPYHSYNRYKVLNAADTNTM</sequence>
<evidence type="ECO:0000313" key="21">
    <source>
        <dbReference type="EMBL" id="JAS07056.1"/>
    </source>
</evidence>
<dbReference type="Pfam" id="PF16879">
    <property type="entry name" value="Sin3a_C"/>
    <property type="match status" value="1"/>
</dbReference>
<keyword evidence="2" id="KW-0678">Repressor</keyword>
<evidence type="ECO:0000256" key="16">
    <source>
        <dbReference type="ARBA" id="ARBA00075105"/>
    </source>
</evidence>
<evidence type="ECO:0000256" key="8">
    <source>
        <dbReference type="ARBA" id="ARBA00023015"/>
    </source>
</evidence>
<keyword evidence="3" id="KW-1017">Isopeptide bond</keyword>
<dbReference type="InterPro" id="IPR031693">
    <property type="entry name" value="Sin3_C"/>
</dbReference>
<dbReference type="EMBL" id="GEDC01030242">
    <property type="protein sequence ID" value="JAS07056.1"/>
    <property type="molecule type" value="Transcribed_RNA"/>
</dbReference>
<dbReference type="SMART" id="SM00761">
    <property type="entry name" value="HDAC_interact"/>
    <property type="match status" value="1"/>
</dbReference>
<keyword evidence="5" id="KW-0677">Repeat</keyword>
<dbReference type="InterPro" id="IPR003822">
    <property type="entry name" value="PAH"/>
</dbReference>
<dbReference type="FunFam" id="1.20.1160.11:FF:000002">
    <property type="entry name" value="Paired amphipathic helix protein SIN3"/>
    <property type="match status" value="1"/>
</dbReference>
<feature type="domain" description="Histone deacetylase interacting" evidence="20">
    <location>
        <begin position="592"/>
        <end position="692"/>
    </location>
</feature>
<evidence type="ECO:0000256" key="12">
    <source>
        <dbReference type="ARBA" id="ARBA00023242"/>
    </source>
</evidence>
<name>A0A1B6C0M8_9HEMI</name>
<accession>A0A1B6C0M8</accession>
<dbReference type="Gene3D" id="1.20.1160.11">
    <property type="entry name" value="Paired amphipathic helix"/>
    <property type="match status" value="3"/>
</dbReference>
<keyword evidence="6" id="KW-0832">Ubl conjugation</keyword>
<dbReference type="FunFam" id="1.20.1160.11:FF:000001">
    <property type="entry name" value="Paired amphipathic helix protein Sin3"/>
    <property type="match status" value="1"/>
</dbReference>
<dbReference type="GO" id="GO:0048511">
    <property type="term" value="P:rhythmic process"/>
    <property type="evidence" value="ECO:0007669"/>
    <property type="project" value="UniProtKB-KW"/>
</dbReference>
<dbReference type="InterPro" id="IPR039774">
    <property type="entry name" value="Sin3-like"/>
</dbReference>
<protein>
    <recommendedName>
        <fullName evidence="15">Paired amphipathic helix protein Sin3a</fullName>
    </recommendedName>
    <alternativeName>
        <fullName evidence="16">Histone deacetylase complex subunit Sin3a</fullName>
    </alternativeName>
    <alternativeName>
        <fullName evidence="17">Transcriptional corepressor Sin3a</fullName>
    </alternativeName>
</protein>
<comment type="function">
    <text evidence="13">Acts as a transcriptional repressor. Corepressor for REST. Interacts with MXI1 to repress MYC responsive genes and antagonize MYC oncogenic activities. Also interacts with MXD1-MAX heterodimers to repress transcription by tethering SIN3A to DNA. Acts cooperatively with OGT to repress transcription in parallel with histone deacetylation. Involved in the control of the circadian rhythms. Required for the transcriptional repression of circadian target genes, such as PER1, mediated by the large PER complex through histone deacetylation. Cooperates with FOXK1 to regulate cell cycle progression probably by repressing cell cycle inhibitor genes expression. Required for cortical neuron differentiation and callosal axon elongation.</text>
</comment>
<evidence type="ECO:0000256" key="17">
    <source>
        <dbReference type="ARBA" id="ARBA00081271"/>
    </source>
</evidence>
<keyword evidence="8" id="KW-0805">Transcription regulation</keyword>
<evidence type="ECO:0000256" key="2">
    <source>
        <dbReference type="ARBA" id="ARBA00022491"/>
    </source>
</evidence>
<evidence type="ECO:0000256" key="19">
    <source>
        <dbReference type="SAM" id="MobiDB-lite"/>
    </source>
</evidence>
<evidence type="ECO:0000256" key="1">
    <source>
        <dbReference type="ARBA" id="ARBA00004604"/>
    </source>
</evidence>
<feature type="region of interest" description="Disordered" evidence="19">
    <location>
        <begin position="874"/>
        <end position="904"/>
    </location>
</feature>
<evidence type="ECO:0000256" key="11">
    <source>
        <dbReference type="ARBA" id="ARBA00023163"/>
    </source>
</evidence>
<proteinExistence type="predicted"/>
<keyword evidence="7" id="KW-0007">Acetylation</keyword>
<dbReference type="GO" id="GO:0061629">
    <property type="term" value="F:RNA polymerase II-specific DNA-binding transcription factor binding"/>
    <property type="evidence" value="ECO:0007669"/>
    <property type="project" value="UniProtKB-ARBA"/>
</dbReference>
<keyword evidence="10" id="KW-0090">Biological rhythms</keyword>
<dbReference type="Pfam" id="PF02671">
    <property type="entry name" value="PAH"/>
    <property type="match status" value="3"/>
</dbReference>
<dbReference type="PANTHER" id="PTHR12346:SF0">
    <property type="entry name" value="SIN3A, ISOFORM G"/>
    <property type="match status" value="1"/>
</dbReference>
<keyword evidence="9" id="KW-0175">Coiled coil</keyword>
<comment type="subunit">
    <text evidence="14">Interacts with ARID4B, BRMS1L, HCFC1, HDAC1, HDAC2, MXI1, SAP30L, SAP130, SFPQ and TOPORS. Interacts with OGT (via TPRs 1-6); the interaction mediates transcriptional repression in parallel with histone deacetylase. Interacts with BAZ2A, MXD1, MXD3, MXD4, MBD2, DACH1, NCOR1, NR4A2, REST, RLIM, SAP30, SETDB1, SMYD2, and SUDS3. Interacts with PHF12 in a complex composed of HDAC1, PHF12 and SAP30. Interacts with TET1; the interaction recruits SIN3A to gene promoters. The large PER complex involved in the histone deacetylation is composed of at least HDAC1, PER2, SFPQ and SIN3A. Interacts with KLF11. Interacts with PPHLN1. Found in a complex with YY1, GON4L and HDAC1. Interacts (via PAH2) with FOXK1. Interacts with FOXK2. Found in a complex composed of at least SINHCAF, SIN3A, HDAC1, SAP30, RBBP4, OGT and TET1. Interacts with SINHCAF. Interacts with SPHK2.</text>
</comment>
<dbReference type="InterPro" id="IPR036600">
    <property type="entry name" value="PAH_sf"/>
</dbReference>
<dbReference type="SUPFAM" id="SSF47762">
    <property type="entry name" value="PAH2 domain"/>
    <property type="match status" value="3"/>
</dbReference>
<evidence type="ECO:0000256" key="3">
    <source>
        <dbReference type="ARBA" id="ARBA00022499"/>
    </source>
</evidence>
<feature type="compositionally biased region" description="Basic and acidic residues" evidence="19">
    <location>
        <begin position="430"/>
        <end position="440"/>
    </location>
</feature>
<keyword evidence="4" id="KW-0597">Phosphoprotein</keyword>
<evidence type="ECO:0000259" key="20">
    <source>
        <dbReference type="SMART" id="SM00761"/>
    </source>
</evidence>
<evidence type="ECO:0000256" key="4">
    <source>
        <dbReference type="ARBA" id="ARBA00022553"/>
    </source>
</evidence>
<dbReference type="GO" id="GO:0005730">
    <property type="term" value="C:nucleolus"/>
    <property type="evidence" value="ECO:0007669"/>
    <property type="project" value="UniProtKB-SubCell"/>
</dbReference>
<dbReference type="GO" id="GO:0070822">
    <property type="term" value="C:Sin3-type complex"/>
    <property type="evidence" value="ECO:0007669"/>
    <property type="project" value="TreeGrafter"/>
</dbReference>
<evidence type="ECO:0000256" key="6">
    <source>
        <dbReference type="ARBA" id="ARBA00022843"/>
    </source>
</evidence>
<evidence type="ECO:0000256" key="9">
    <source>
        <dbReference type="ARBA" id="ARBA00023054"/>
    </source>
</evidence>
<dbReference type="Pfam" id="PF08295">
    <property type="entry name" value="Sin3_corepress"/>
    <property type="match status" value="1"/>
</dbReference>
<feature type="region of interest" description="Disordered" evidence="19">
    <location>
        <begin position="428"/>
        <end position="457"/>
    </location>
</feature>
<dbReference type="InterPro" id="IPR013194">
    <property type="entry name" value="HDAC_interact_dom"/>
</dbReference>